<protein>
    <submittedName>
        <fullName evidence="1">Uncharacterized protein</fullName>
    </submittedName>
</protein>
<dbReference type="EMBL" id="UGXT01000002">
    <property type="protein sequence ID" value="SUH36921.1"/>
    <property type="molecule type" value="Genomic_DNA"/>
</dbReference>
<dbReference type="Proteomes" id="UP000254712">
    <property type="component" value="Unassembled WGS sequence"/>
</dbReference>
<sequence length="74" mass="8221">MAVTQTARHVTWSFSARKATWRAGNCCLPCISLRKPARSIRIPGSLGWGARTGIKKLIPHVVREALETFMEGKN</sequence>
<accession>A0A379WT28</accession>
<name>A0A379WT28_SALET</name>
<evidence type="ECO:0000313" key="1">
    <source>
        <dbReference type="EMBL" id="SUH36921.1"/>
    </source>
</evidence>
<evidence type="ECO:0000313" key="2">
    <source>
        <dbReference type="Proteomes" id="UP000254712"/>
    </source>
</evidence>
<dbReference type="AlphaFoldDB" id="A0A379WT28"/>
<gene>
    <name evidence="1" type="ORF">NCTC8261_03199</name>
</gene>
<reference evidence="1 2" key="1">
    <citation type="submission" date="2018-06" db="EMBL/GenBank/DDBJ databases">
        <authorList>
            <consortium name="Pathogen Informatics"/>
            <person name="Doyle S."/>
        </authorList>
    </citation>
    <scope>NUCLEOTIDE SEQUENCE [LARGE SCALE GENOMIC DNA]</scope>
    <source>
        <strain evidence="1 2">NCTC8261</strain>
    </source>
</reference>
<proteinExistence type="predicted"/>
<organism evidence="1 2">
    <name type="scientific">Salmonella enterica I</name>
    <dbReference type="NCBI Taxonomy" id="59201"/>
    <lineage>
        <taxon>Bacteria</taxon>
        <taxon>Pseudomonadati</taxon>
        <taxon>Pseudomonadota</taxon>
        <taxon>Gammaproteobacteria</taxon>
        <taxon>Enterobacterales</taxon>
        <taxon>Enterobacteriaceae</taxon>
        <taxon>Salmonella</taxon>
    </lineage>
</organism>